<proteinExistence type="predicted"/>
<accession>A0AAV7MF77</accession>
<dbReference type="AlphaFoldDB" id="A0AAV7MF77"/>
<protein>
    <submittedName>
        <fullName evidence="2">Uncharacterized protein</fullName>
    </submittedName>
</protein>
<gene>
    <name evidence="2" type="ORF">NDU88_003947</name>
</gene>
<organism evidence="2 3">
    <name type="scientific">Pleurodeles waltl</name>
    <name type="common">Iberian ribbed newt</name>
    <dbReference type="NCBI Taxonomy" id="8319"/>
    <lineage>
        <taxon>Eukaryota</taxon>
        <taxon>Metazoa</taxon>
        <taxon>Chordata</taxon>
        <taxon>Craniata</taxon>
        <taxon>Vertebrata</taxon>
        <taxon>Euteleostomi</taxon>
        <taxon>Amphibia</taxon>
        <taxon>Batrachia</taxon>
        <taxon>Caudata</taxon>
        <taxon>Salamandroidea</taxon>
        <taxon>Salamandridae</taxon>
        <taxon>Pleurodelinae</taxon>
        <taxon>Pleurodeles</taxon>
    </lineage>
</organism>
<comment type="caution">
    <text evidence="2">The sequence shown here is derived from an EMBL/GenBank/DDBJ whole genome shotgun (WGS) entry which is preliminary data.</text>
</comment>
<evidence type="ECO:0000313" key="3">
    <source>
        <dbReference type="Proteomes" id="UP001066276"/>
    </source>
</evidence>
<dbReference type="EMBL" id="JANPWB010000014">
    <property type="protein sequence ID" value="KAJ1098840.1"/>
    <property type="molecule type" value="Genomic_DNA"/>
</dbReference>
<keyword evidence="3" id="KW-1185">Reference proteome</keyword>
<feature type="region of interest" description="Disordered" evidence="1">
    <location>
        <begin position="1"/>
        <end position="22"/>
    </location>
</feature>
<dbReference type="Proteomes" id="UP001066276">
    <property type="component" value="Chromosome 10"/>
</dbReference>
<evidence type="ECO:0000256" key="1">
    <source>
        <dbReference type="SAM" id="MobiDB-lite"/>
    </source>
</evidence>
<reference evidence="2" key="1">
    <citation type="journal article" date="2022" name="bioRxiv">
        <title>Sequencing and chromosome-scale assembly of the giantPleurodeles waltlgenome.</title>
        <authorList>
            <person name="Brown T."/>
            <person name="Elewa A."/>
            <person name="Iarovenko S."/>
            <person name="Subramanian E."/>
            <person name="Araus A.J."/>
            <person name="Petzold A."/>
            <person name="Susuki M."/>
            <person name="Suzuki K.-i.T."/>
            <person name="Hayashi T."/>
            <person name="Toyoda A."/>
            <person name="Oliveira C."/>
            <person name="Osipova E."/>
            <person name="Leigh N.D."/>
            <person name="Simon A."/>
            <person name="Yun M.H."/>
        </authorList>
    </citation>
    <scope>NUCLEOTIDE SEQUENCE</scope>
    <source>
        <strain evidence="2">20211129_DDA</strain>
        <tissue evidence="2">Liver</tissue>
    </source>
</reference>
<sequence length="168" mass="17547">MRCGHQPHGKISVSPGVDPTPSVRKFTASAPQAQVSISRLPEIGHALELVGRCGWAALSGIPQANYTVKPSAAGSAAQTIDAAGSACAKRSQHKAMSPGVELSRYYAYGSQAGRVEGSSLAHCCLMFDPCCNWRAGLQDVCANMPQTVAAAGYISPGPDLSWWSEGLM</sequence>
<name>A0AAV7MF77_PLEWA</name>
<evidence type="ECO:0000313" key="2">
    <source>
        <dbReference type="EMBL" id="KAJ1098840.1"/>
    </source>
</evidence>